<dbReference type="Proteomes" id="UP000004897">
    <property type="component" value="Unassembled WGS sequence"/>
</dbReference>
<keyword evidence="1" id="KW-0732">Signal</keyword>
<comment type="caution">
    <text evidence="2">The sequence shown here is derived from an EMBL/GenBank/DDBJ whole genome shotgun (WGS) entry which is preliminary data.</text>
</comment>
<evidence type="ECO:0000256" key="1">
    <source>
        <dbReference type="SAM" id="SignalP"/>
    </source>
</evidence>
<protein>
    <submittedName>
        <fullName evidence="2">Uncharacterized protein</fullName>
    </submittedName>
</protein>
<dbReference type="EMBL" id="ACSB01000002">
    <property type="protein sequence ID" value="EHB88935.1"/>
    <property type="molecule type" value="Genomic_DNA"/>
</dbReference>
<gene>
    <name evidence="2" type="ORF">HMPREF0737_00154</name>
</gene>
<dbReference type="AlphaFoldDB" id="G5EPE4"/>
<evidence type="ECO:0000313" key="2">
    <source>
        <dbReference type="EMBL" id="EHB88935.1"/>
    </source>
</evidence>
<evidence type="ECO:0000313" key="3">
    <source>
        <dbReference type="Proteomes" id="UP000004897"/>
    </source>
</evidence>
<feature type="signal peptide" evidence="1">
    <location>
        <begin position="1"/>
        <end position="28"/>
    </location>
</feature>
<sequence>MSELSRRQVCRLSSFALVSFFVSPQSNAWGVQDPVGSPQQIDGCTVAPLREAWLPTNGADNAILWFQLLPFSGPYAGVHALPSIELMGNQEESALYEVIRPHIHRDTGQWLSKIPSGQQIVVELEQLSGSQEYIVQMNRWQPGSMGLTSHSPEGYPAAPSLVVRRESGLRVIRSRGASLESAEYFCGVSQGEKKENASLGEDVDAFVRVHRWEWEFEVSEDISQPEELLQRGYFGMYFPGRSEYGGSTVSASYRISVRTPGGVLTCVTMPAS</sequence>
<proteinExistence type="predicted"/>
<dbReference type="HOGENOM" id="CLU_1022639_0_0_11"/>
<name>G5EPE4_9MICC</name>
<reference evidence="2 3" key="1">
    <citation type="submission" date="2011-08" db="EMBL/GenBank/DDBJ databases">
        <title>The Genome Sequence of Rothia mucilaginosa M508.</title>
        <authorList>
            <consortium name="The Broad Institute Genome Sequencing Platform"/>
            <consortium name="The Broad Institute Genome Sequencing Center for Infectious Disease"/>
            <person name="Earl A."/>
            <person name="Ward D."/>
            <person name="Feldgarden M."/>
            <person name="Gevers D."/>
            <person name="Sibley C.D."/>
            <person name="Field T.R."/>
            <person name="Grinwis M."/>
            <person name="Eshaghurshan C.S."/>
            <person name="Surette M.G."/>
            <person name="Young S.K."/>
            <person name="Zeng Q."/>
            <person name="Gargeya S."/>
            <person name="Fitzgerald M."/>
            <person name="Haas B."/>
            <person name="Abouelleil A."/>
            <person name="Alvarado L."/>
            <person name="Arachchi H.M."/>
            <person name="Berlin A."/>
            <person name="Brown A."/>
            <person name="Chapman S.B."/>
            <person name="Chen Z."/>
            <person name="Dunbar C."/>
            <person name="Freedman E."/>
            <person name="Gearin G."/>
            <person name="Gellesch M."/>
            <person name="Goldberg J."/>
            <person name="Griggs A."/>
            <person name="Gujja S."/>
            <person name="Heiman D."/>
            <person name="Howarth C."/>
            <person name="Larson L."/>
            <person name="Lui A."/>
            <person name="MacDonald P.J.P."/>
            <person name="Montmayeur A."/>
            <person name="Murphy C."/>
            <person name="Neiman D."/>
            <person name="Pearson M."/>
            <person name="Priest M."/>
            <person name="Roberts A."/>
            <person name="Saif S."/>
            <person name="Shea T."/>
            <person name="Shenoy N."/>
            <person name="Sisk P."/>
            <person name="Stolte C."/>
            <person name="Sykes S."/>
            <person name="Wortman J."/>
            <person name="Nusbaum C."/>
            <person name="Birren B."/>
        </authorList>
    </citation>
    <scope>NUCLEOTIDE SEQUENCE [LARGE SCALE GENOMIC DNA]</scope>
    <source>
        <strain evidence="2 3">M508</strain>
    </source>
</reference>
<feature type="chain" id="PRO_5003476300" evidence="1">
    <location>
        <begin position="29"/>
        <end position="272"/>
    </location>
</feature>
<accession>G5EPE4</accession>
<organism evidence="2 3">
    <name type="scientific">Rothia mucilaginosa M508</name>
    <dbReference type="NCBI Taxonomy" id="563033"/>
    <lineage>
        <taxon>Bacteria</taxon>
        <taxon>Bacillati</taxon>
        <taxon>Actinomycetota</taxon>
        <taxon>Actinomycetes</taxon>
        <taxon>Micrococcales</taxon>
        <taxon>Micrococcaceae</taxon>
        <taxon>Rothia</taxon>
    </lineage>
</organism>